<reference evidence="9 10" key="1">
    <citation type="submission" date="2024-05" db="EMBL/GenBank/DDBJ databases">
        <title>Long read based assembly of the Candida bracarensis genome reveals expanded adhesin content.</title>
        <authorList>
            <person name="Marcet-Houben M."/>
            <person name="Ksiezopolska E."/>
            <person name="Gabaldon T."/>
        </authorList>
    </citation>
    <scope>NUCLEOTIDE SEQUENCE [LARGE SCALE GENOMIC DNA]</scope>
    <source>
        <strain evidence="9 10">CBM6</strain>
    </source>
</reference>
<proteinExistence type="predicted"/>
<dbReference type="PANTHER" id="PTHR28304:SF1">
    <property type="entry name" value="PEROXISOMAL MEMBRANE PROTEIN PEX28"/>
    <property type="match status" value="1"/>
</dbReference>
<dbReference type="EMBL" id="JBEVYD010000011">
    <property type="protein sequence ID" value="KAL3229683.1"/>
    <property type="molecule type" value="Genomic_DNA"/>
</dbReference>
<dbReference type="PANTHER" id="PTHR28304">
    <property type="entry name" value="PEROXISOMAL MEMBRANE PROTEIN PEX29"/>
    <property type="match status" value="1"/>
</dbReference>
<evidence type="ECO:0000256" key="1">
    <source>
        <dbReference type="ARBA" id="ARBA00004585"/>
    </source>
</evidence>
<evidence type="ECO:0000259" key="8">
    <source>
        <dbReference type="Pfam" id="PF06398"/>
    </source>
</evidence>
<comment type="subcellular location">
    <subcellularLocation>
        <location evidence="1">Peroxisome membrane</location>
        <topology evidence="1">Multi-pass membrane protein</topology>
    </subcellularLocation>
</comment>
<sequence length="532" mass="60708">MGDSMVRGYVKKKYGKVLDTLLEAEQGLMIPSAEKKESLSQRELVQQLMGVLVATSLEKLRPSEDVLGDAENYSKEMEERELKELKDYLKSTTTSSLKEEASSYFLDIFVDKLVSRLIPLDNLPEREHFSLDDDEGIREDQGKPPFSASVLTVNMKKLSGKMDGIFEFQDSIIRVVTWKTPTVTLTALIIFTLICFNLMNLVLFPLLYVTLGVMVQGYIKRHPIRRSIYLKRRSWGKSLITELFNGGKSHTPWIEDDKKNSSSSRDESSNGGVVDLDGNPIEYQDEKLNNYNLNHGAKVVVTLRDIQNMTTGTVHLMDSIDQFNSGTAAFIDELKSTSVFFSLLVSAVALALASHYVNWSLLIAVSGWVGLLVIHPKIHPYIKRLKMTNTPISEEDINLITTRYNHNIILDEPPEVKYVEVYEIYKRGILPSEWEFYKFSSAIFDPSDSYRKALQPPPGVDNINEIKAPAGWAFDDNSEWVIDKNSEIWGVERGIHLPHEDEFLIDTMFKRRRLIRKVIRYTKPLKRLIASI</sequence>
<keyword evidence="2 7" id="KW-0812">Transmembrane</keyword>
<evidence type="ECO:0000256" key="7">
    <source>
        <dbReference type="SAM" id="Phobius"/>
    </source>
</evidence>
<evidence type="ECO:0000256" key="6">
    <source>
        <dbReference type="SAM" id="MobiDB-lite"/>
    </source>
</evidence>
<dbReference type="Proteomes" id="UP001623330">
    <property type="component" value="Unassembled WGS sequence"/>
</dbReference>
<evidence type="ECO:0000256" key="4">
    <source>
        <dbReference type="ARBA" id="ARBA00023136"/>
    </source>
</evidence>
<dbReference type="InterPro" id="IPR010482">
    <property type="entry name" value="TECPR1-like_DysF"/>
</dbReference>
<dbReference type="InterPro" id="IPR052816">
    <property type="entry name" value="Peroxisomal_Membrane_PEX28-32"/>
</dbReference>
<evidence type="ECO:0000256" key="3">
    <source>
        <dbReference type="ARBA" id="ARBA00022989"/>
    </source>
</evidence>
<feature type="region of interest" description="Disordered" evidence="6">
    <location>
        <begin position="254"/>
        <end position="279"/>
    </location>
</feature>
<evidence type="ECO:0000313" key="9">
    <source>
        <dbReference type="EMBL" id="KAL3229683.1"/>
    </source>
</evidence>
<keyword evidence="5" id="KW-0576">Peroxisome</keyword>
<protein>
    <submittedName>
        <fullName evidence="9">Peroxisomal membrane protein PEX28</fullName>
    </submittedName>
</protein>
<keyword evidence="10" id="KW-1185">Reference proteome</keyword>
<evidence type="ECO:0000313" key="10">
    <source>
        <dbReference type="Proteomes" id="UP001623330"/>
    </source>
</evidence>
<evidence type="ECO:0000256" key="5">
    <source>
        <dbReference type="ARBA" id="ARBA00023140"/>
    </source>
</evidence>
<dbReference type="Pfam" id="PF06398">
    <property type="entry name" value="Pex24p"/>
    <property type="match status" value="1"/>
</dbReference>
<name>A0ABR4NNY3_9SACH</name>
<gene>
    <name evidence="9" type="ORF">RNJ44_01819</name>
</gene>
<keyword evidence="4 7" id="KW-0472">Membrane</keyword>
<feature type="transmembrane region" description="Helical" evidence="7">
    <location>
        <begin position="188"/>
        <end position="215"/>
    </location>
</feature>
<feature type="compositionally biased region" description="Basic and acidic residues" evidence="6">
    <location>
        <begin position="254"/>
        <end position="268"/>
    </location>
</feature>
<feature type="domain" description="TECPR1-like DysF" evidence="8">
    <location>
        <begin position="145"/>
        <end position="516"/>
    </location>
</feature>
<comment type="caution">
    <text evidence="9">The sequence shown here is derived from an EMBL/GenBank/DDBJ whole genome shotgun (WGS) entry which is preliminary data.</text>
</comment>
<keyword evidence="3 7" id="KW-1133">Transmembrane helix</keyword>
<organism evidence="9 10">
    <name type="scientific">Nakaseomyces bracarensis</name>
    <dbReference type="NCBI Taxonomy" id="273131"/>
    <lineage>
        <taxon>Eukaryota</taxon>
        <taxon>Fungi</taxon>
        <taxon>Dikarya</taxon>
        <taxon>Ascomycota</taxon>
        <taxon>Saccharomycotina</taxon>
        <taxon>Saccharomycetes</taxon>
        <taxon>Saccharomycetales</taxon>
        <taxon>Saccharomycetaceae</taxon>
        <taxon>Nakaseomyces</taxon>
    </lineage>
</organism>
<accession>A0ABR4NNY3</accession>
<evidence type="ECO:0000256" key="2">
    <source>
        <dbReference type="ARBA" id="ARBA00022692"/>
    </source>
</evidence>